<sequence length="82" mass="10010">MRTAPPIKPQAFRMNQLYNINDDIPYDESEYYFDEYNEYYPEQYQLEQNDYDENINSYNEQDESLLTDDENFPMKASNKNPK</sequence>
<evidence type="ECO:0000313" key="2">
    <source>
        <dbReference type="EMBL" id="KPJ20552.1"/>
    </source>
</evidence>
<feature type="region of interest" description="Disordered" evidence="1">
    <location>
        <begin position="63"/>
        <end position="82"/>
    </location>
</feature>
<organism evidence="2 3">
    <name type="scientific">Papilio xuthus</name>
    <name type="common">Asian swallowtail butterfly</name>
    <dbReference type="NCBI Taxonomy" id="66420"/>
    <lineage>
        <taxon>Eukaryota</taxon>
        <taxon>Metazoa</taxon>
        <taxon>Ecdysozoa</taxon>
        <taxon>Arthropoda</taxon>
        <taxon>Hexapoda</taxon>
        <taxon>Insecta</taxon>
        <taxon>Pterygota</taxon>
        <taxon>Neoptera</taxon>
        <taxon>Endopterygota</taxon>
        <taxon>Lepidoptera</taxon>
        <taxon>Glossata</taxon>
        <taxon>Ditrysia</taxon>
        <taxon>Papilionoidea</taxon>
        <taxon>Papilionidae</taxon>
        <taxon>Papilioninae</taxon>
        <taxon>Papilio</taxon>
    </lineage>
</organism>
<reference evidence="2 3" key="1">
    <citation type="journal article" date="2015" name="Nat. Commun.">
        <title>Outbred genome sequencing and CRISPR/Cas9 gene editing in butterflies.</title>
        <authorList>
            <person name="Li X."/>
            <person name="Fan D."/>
            <person name="Zhang W."/>
            <person name="Liu G."/>
            <person name="Zhang L."/>
            <person name="Zhao L."/>
            <person name="Fang X."/>
            <person name="Chen L."/>
            <person name="Dong Y."/>
            <person name="Chen Y."/>
            <person name="Ding Y."/>
            <person name="Zhao R."/>
            <person name="Feng M."/>
            <person name="Zhu Y."/>
            <person name="Feng Y."/>
            <person name="Jiang X."/>
            <person name="Zhu D."/>
            <person name="Xiang H."/>
            <person name="Feng X."/>
            <person name="Li S."/>
            <person name="Wang J."/>
            <person name="Zhang G."/>
            <person name="Kronforst M.R."/>
            <person name="Wang W."/>
        </authorList>
    </citation>
    <scope>NUCLEOTIDE SEQUENCE [LARGE SCALE GENOMIC DNA]</scope>
    <source>
        <strain evidence="2">Ya'a_city_454_Px</strain>
        <tissue evidence="2">Whole body</tissue>
    </source>
</reference>
<dbReference type="Proteomes" id="UP000053268">
    <property type="component" value="Unassembled WGS sequence"/>
</dbReference>
<dbReference type="EMBL" id="LADI01000321">
    <property type="protein sequence ID" value="KPJ20552.1"/>
    <property type="molecule type" value="Genomic_DNA"/>
</dbReference>
<dbReference type="AlphaFoldDB" id="A0A0N0PF77"/>
<proteinExistence type="predicted"/>
<keyword evidence="3" id="KW-1185">Reference proteome</keyword>
<gene>
    <name evidence="2" type="ORF">RR46_00079</name>
</gene>
<accession>A0A0N0PF77</accession>
<comment type="caution">
    <text evidence="2">The sequence shown here is derived from an EMBL/GenBank/DDBJ whole genome shotgun (WGS) entry which is preliminary data.</text>
</comment>
<name>A0A0N0PF77_PAPXU</name>
<evidence type="ECO:0000313" key="3">
    <source>
        <dbReference type="Proteomes" id="UP000053268"/>
    </source>
</evidence>
<evidence type="ECO:0000256" key="1">
    <source>
        <dbReference type="SAM" id="MobiDB-lite"/>
    </source>
</evidence>
<protein>
    <submittedName>
        <fullName evidence="2">Uncharacterized protein</fullName>
    </submittedName>
</protein>